<protein>
    <submittedName>
        <fullName evidence="1">Uncharacterized protein</fullName>
    </submittedName>
</protein>
<organism evidence="1 2">
    <name type="scientific">Achaetomium macrosporum</name>
    <dbReference type="NCBI Taxonomy" id="79813"/>
    <lineage>
        <taxon>Eukaryota</taxon>
        <taxon>Fungi</taxon>
        <taxon>Dikarya</taxon>
        <taxon>Ascomycota</taxon>
        <taxon>Pezizomycotina</taxon>
        <taxon>Sordariomycetes</taxon>
        <taxon>Sordariomycetidae</taxon>
        <taxon>Sordariales</taxon>
        <taxon>Chaetomiaceae</taxon>
        <taxon>Achaetomium</taxon>
    </lineage>
</organism>
<keyword evidence="2" id="KW-1185">Reference proteome</keyword>
<name>A0AAN7C4M2_9PEZI</name>
<dbReference type="AlphaFoldDB" id="A0AAN7C4M2"/>
<dbReference type="EMBL" id="MU860375">
    <property type="protein sequence ID" value="KAK4234398.1"/>
    <property type="molecule type" value="Genomic_DNA"/>
</dbReference>
<reference evidence="1" key="2">
    <citation type="submission" date="2023-05" db="EMBL/GenBank/DDBJ databases">
        <authorList>
            <consortium name="Lawrence Berkeley National Laboratory"/>
            <person name="Steindorff A."/>
            <person name="Hensen N."/>
            <person name="Bonometti L."/>
            <person name="Westerberg I."/>
            <person name="Brannstrom I.O."/>
            <person name="Guillou S."/>
            <person name="Cros-Aarteil S."/>
            <person name="Calhoun S."/>
            <person name="Haridas S."/>
            <person name="Kuo A."/>
            <person name="Mondo S."/>
            <person name="Pangilinan J."/>
            <person name="Riley R."/>
            <person name="Labutti K."/>
            <person name="Andreopoulos B."/>
            <person name="Lipzen A."/>
            <person name="Chen C."/>
            <person name="Yanf M."/>
            <person name="Daum C."/>
            <person name="Ng V."/>
            <person name="Clum A."/>
            <person name="Ohm R."/>
            <person name="Martin F."/>
            <person name="Silar P."/>
            <person name="Natvig D."/>
            <person name="Lalanne C."/>
            <person name="Gautier V."/>
            <person name="Ament-Velasquez S.L."/>
            <person name="Kruys A."/>
            <person name="Hutchinson M.I."/>
            <person name="Powell A.J."/>
            <person name="Barry K."/>
            <person name="Miller A.N."/>
            <person name="Grigoriev I.V."/>
            <person name="Debuchy R."/>
            <person name="Gladieux P."/>
            <person name="Thoren M.H."/>
            <person name="Johannesson H."/>
        </authorList>
    </citation>
    <scope>NUCLEOTIDE SEQUENCE</scope>
    <source>
        <strain evidence="1">CBS 532.94</strain>
    </source>
</reference>
<gene>
    <name evidence="1" type="ORF">C8A03DRAFT_37834</name>
</gene>
<dbReference type="Proteomes" id="UP001303760">
    <property type="component" value="Unassembled WGS sequence"/>
</dbReference>
<evidence type="ECO:0000313" key="2">
    <source>
        <dbReference type="Proteomes" id="UP001303760"/>
    </source>
</evidence>
<evidence type="ECO:0000313" key="1">
    <source>
        <dbReference type="EMBL" id="KAK4234398.1"/>
    </source>
</evidence>
<accession>A0AAN7C4M2</accession>
<comment type="caution">
    <text evidence="1">The sequence shown here is derived from an EMBL/GenBank/DDBJ whole genome shotgun (WGS) entry which is preliminary data.</text>
</comment>
<proteinExistence type="predicted"/>
<reference evidence="1" key="1">
    <citation type="journal article" date="2023" name="Mol. Phylogenet. Evol.">
        <title>Genome-scale phylogeny and comparative genomics of the fungal order Sordariales.</title>
        <authorList>
            <person name="Hensen N."/>
            <person name="Bonometti L."/>
            <person name="Westerberg I."/>
            <person name="Brannstrom I.O."/>
            <person name="Guillou S."/>
            <person name="Cros-Aarteil S."/>
            <person name="Calhoun S."/>
            <person name="Haridas S."/>
            <person name="Kuo A."/>
            <person name="Mondo S."/>
            <person name="Pangilinan J."/>
            <person name="Riley R."/>
            <person name="LaButti K."/>
            <person name="Andreopoulos B."/>
            <person name="Lipzen A."/>
            <person name="Chen C."/>
            <person name="Yan M."/>
            <person name="Daum C."/>
            <person name="Ng V."/>
            <person name="Clum A."/>
            <person name="Steindorff A."/>
            <person name="Ohm R.A."/>
            <person name="Martin F."/>
            <person name="Silar P."/>
            <person name="Natvig D.O."/>
            <person name="Lalanne C."/>
            <person name="Gautier V."/>
            <person name="Ament-Velasquez S.L."/>
            <person name="Kruys A."/>
            <person name="Hutchinson M.I."/>
            <person name="Powell A.J."/>
            <person name="Barry K."/>
            <person name="Miller A.N."/>
            <person name="Grigoriev I.V."/>
            <person name="Debuchy R."/>
            <person name="Gladieux P."/>
            <person name="Hiltunen Thoren M."/>
            <person name="Johannesson H."/>
        </authorList>
    </citation>
    <scope>NUCLEOTIDE SEQUENCE</scope>
    <source>
        <strain evidence="1">CBS 532.94</strain>
    </source>
</reference>
<sequence length="183" mass="21679">MNREIVGTVPQRDSPRHRISLNKHGHIPLLRHSCTVDSKLIFKCIDALSHFIDRAIRWAWRSTNTWTIEFLPRTYDERSDKDAELRRRWLYLTLHLLDDTVTEVVIARDCESQSTRLPCKTQPNPESEYSSIVGHLWARTQEDWRRVRYLVFDSASGIPTRDHSEIEIMEEEELYWGVYKRGG</sequence>